<evidence type="ECO:0000313" key="4">
    <source>
        <dbReference type="Proteomes" id="UP001225596"/>
    </source>
</evidence>
<feature type="domain" description="DUF4124" evidence="2">
    <location>
        <begin position="24"/>
        <end position="73"/>
    </location>
</feature>
<proteinExistence type="predicted"/>
<name>A0ABU1BN44_9BURK</name>
<feature type="region of interest" description="Disordered" evidence="1">
    <location>
        <begin position="43"/>
        <end position="79"/>
    </location>
</feature>
<protein>
    <submittedName>
        <fullName evidence="3">DUF4124 domain-containing protein</fullName>
    </submittedName>
</protein>
<dbReference type="Proteomes" id="UP001225596">
    <property type="component" value="Unassembled WGS sequence"/>
</dbReference>
<gene>
    <name evidence="3" type="ORF">Q8A64_07585</name>
</gene>
<evidence type="ECO:0000313" key="3">
    <source>
        <dbReference type="EMBL" id="MDQ9170274.1"/>
    </source>
</evidence>
<reference evidence="3 4" key="1">
    <citation type="submission" date="2023-08" db="EMBL/GenBank/DDBJ databases">
        <title>Oxalobacteraceae gen .nov., isolated from river sludge outside the plant.</title>
        <authorList>
            <person name="Zhao S.Y."/>
        </authorList>
    </citation>
    <scope>NUCLEOTIDE SEQUENCE [LARGE SCALE GENOMIC DNA]</scope>
    <source>
        <strain evidence="3 4">R-40</strain>
    </source>
</reference>
<dbReference type="EMBL" id="JAUYVH010000003">
    <property type="protein sequence ID" value="MDQ9170274.1"/>
    <property type="molecule type" value="Genomic_DNA"/>
</dbReference>
<feature type="compositionally biased region" description="Polar residues" evidence="1">
    <location>
        <begin position="67"/>
        <end position="76"/>
    </location>
</feature>
<dbReference type="InterPro" id="IPR025392">
    <property type="entry name" value="DUF4124"/>
</dbReference>
<keyword evidence="4" id="KW-1185">Reference proteome</keyword>
<organism evidence="3 4">
    <name type="scientific">Keguizhuia sedimenti</name>
    <dbReference type="NCBI Taxonomy" id="3064264"/>
    <lineage>
        <taxon>Bacteria</taxon>
        <taxon>Pseudomonadati</taxon>
        <taxon>Pseudomonadota</taxon>
        <taxon>Betaproteobacteria</taxon>
        <taxon>Burkholderiales</taxon>
        <taxon>Oxalobacteraceae</taxon>
        <taxon>Keguizhuia</taxon>
    </lineage>
</organism>
<dbReference type="Pfam" id="PF13511">
    <property type="entry name" value="DUF4124"/>
    <property type="match status" value="1"/>
</dbReference>
<evidence type="ECO:0000256" key="1">
    <source>
        <dbReference type="SAM" id="MobiDB-lite"/>
    </source>
</evidence>
<accession>A0ABU1BN44</accession>
<sequence>MRFAKENASLRSKFLYPALFLLVSLLLPVSTTAQIYKWVDQNGKTQYGDRPPSERKEPQLLKVNPDRQATTPTSTWEDNDREFRKRRIERQMQAEKEAAPVAAAQQICMNARHALQMLDGKVVFRLNDKGERVYMEDEERNAVEKKAMQDIATYCRR</sequence>
<dbReference type="RefSeq" id="WP_338436200.1">
    <property type="nucleotide sequence ID" value="NZ_JAUYVH010000003.1"/>
</dbReference>
<comment type="caution">
    <text evidence="3">The sequence shown here is derived from an EMBL/GenBank/DDBJ whole genome shotgun (WGS) entry which is preliminary data.</text>
</comment>
<evidence type="ECO:0000259" key="2">
    <source>
        <dbReference type="Pfam" id="PF13511"/>
    </source>
</evidence>